<feature type="transmembrane region" description="Helical" evidence="1">
    <location>
        <begin position="53"/>
        <end position="74"/>
    </location>
</feature>
<evidence type="ECO:0000313" key="2">
    <source>
        <dbReference type="EMBL" id="TFC84349.1"/>
    </source>
</evidence>
<reference evidence="2 3" key="1">
    <citation type="submission" date="2019-03" db="EMBL/GenBank/DDBJ databases">
        <title>Genomics of glacier-inhabiting Cryobacterium strains.</title>
        <authorList>
            <person name="Liu Q."/>
            <person name="Xin Y.-H."/>
        </authorList>
    </citation>
    <scope>NUCLEOTIDE SEQUENCE [LARGE SCALE GENOMIC DNA]</scope>
    <source>
        <strain evidence="2 3">TMT2-48-2</strain>
    </source>
</reference>
<name>A0A4R8XXM0_9MICO</name>
<keyword evidence="1" id="KW-0812">Transmembrane</keyword>
<gene>
    <name evidence="2" type="ORF">E3T23_00075</name>
</gene>
<organism evidence="2 3">
    <name type="scientific">Cryobacterium cheniae</name>
    <dbReference type="NCBI Taxonomy" id="1259262"/>
    <lineage>
        <taxon>Bacteria</taxon>
        <taxon>Bacillati</taxon>
        <taxon>Actinomycetota</taxon>
        <taxon>Actinomycetes</taxon>
        <taxon>Micrococcales</taxon>
        <taxon>Microbacteriaceae</taxon>
        <taxon>Cryobacterium</taxon>
    </lineage>
</organism>
<feature type="transmembrane region" description="Helical" evidence="1">
    <location>
        <begin position="23"/>
        <end position="41"/>
    </location>
</feature>
<keyword evidence="1" id="KW-1133">Transmembrane helix</keyword>
<evidence type="ECO:0000256" key="1">
    <source>
        <dbReference type="SAM" id="Phobius"/>
    </source>
</evidence>
<dbReference type="EMBL" id="SOGN01000003">
    <property type="protein sequence ID" value="TFC84349.1"/>
    <property type="molecule type" value="Genomic_DNA"/>
</dbReference>
<dbReference type="RefSeq" id="WP_134368386.1">
    <property type="nucleotide sequence ID" value="NZ_SOGN01000003.1"/>
</dbReference>
<sequence>MPLLTVLVLLALGFDIGTGTGTATLIGMITATVLLALVAVGGLRLRGIRGWPLLLMAAGTLLLAAVLILAEFFVPH</sequence>
<dbReference type="AlphaFoldDB" id="A0A4R8XXM0"/>
<accession>A0A4R8XXM0</accession>
<protein>
    <submittedName>
        <fullName evidence="2">Uncharacterized protein</fullName>
    </submittedName>
</protein>
<keyword evidence="1" id="KW-0472">Membrane</keyword>
<dbReference type="Proteomes" id="UP000298433">
    <property type="component" value="Unassembled WGS sequence"/>
</dbReference>
<comment type="caution">
    <text evidence="2">The sequence shown here is derived from an EMBL/GenBank/DDBJ whole genome shotgun (WGS) entry which is preliminary data.</text>
</comment>
<proteinExistence type="predicted"/>
<keyword evidence="3" id="KW-1185">Reference proteome</keyword>
<evidence type="ECO:0000313" key="3">
    <source>
        <dbReference type="Proteomes" id="UP000298433"/>
    </source>
</evidence>